<dbReference type="EMBL" id="JACIJJ010000003">
    <property type="protein sequence ID" value="MBB5699161.1"/>
    <property type="molecule type" value="Genomic_DNA"/>
</dbReference>
<proteinExistence type="predicted"/>
<organism evidence="1 2">
    <name type="scientific">Sphingomonas yantingensis</name>
    <dbReference type="NCBI Taxonomy" id="1241761"/>
    <lineage>
        <taxon>Bacteria</taxon>
        <taxon>Pseudomonadati</taxon>
        <taxon>Pseudomonadota</taxon>
        <taxon>Alphaproteobacteria</taxon>
        <taxon>Sphingomonadales</taxon>
        <taxon>Sphingomonadaceae</taxon>
        <taxon>Sphingomonas</taxon>
    </lineage>
</organism>
<reference evidence="1 2" key="1">
    <citation type="submission" date="2020-08" db="EMBL/GenBank/DDBJ databases">
        <title>Genomic Encyclopedia of Type Strains, Phase IV (KMG-IV): sequencing the most valuable type-strain genomes for metagenomic binning, comparative biology and taxonomic classification.</title>
        <authorList>
            <person name="Goeker M."/>
        </authorList>
    </citation>
    <scope>NUCLEOTIDE SEQUENCE [LARGE SCALE GENOMIC DNA]</scope>
    <source>
        <strain evidence="1 2">DSM 27244</strain>
    </source>
</reference>
<sequence>MPTLNDRVVARADAVIASCRRCPVQRGRILRAFAMLEGVDALRADRRAAR</sequence>
<evidence type="ECO:0000313" key="2">
    <source>
        <dbReference type="Proteomes" id="UP000557739"/>
    </source>
</evidence>
<gene>
    <name evidence="1" type="ORF">FHR19_002516</name>
</gene>
<name>A0A7W9ARL3_9SPHN</name>
<dbReference type="RefSeq" id="WP_184028833.1">
    <property type="nucleotide sequence ID" value="NZ_JACIJJ010000003.1"/>
</dbReference>
<comment type="caution">
    <text evidence="1">The sequence shown here is derived from an EMBL/GenBank/DDBJ whole genome shotgun (WGS) entry which is preliminary data.</text>
</comment>
<evidence type="ECO:0000313" key="1">
    <source>
        <dbReference type="EMBL" id="MBB5699161.1"/>
    </source>
</evidence>
<dbReference type="Proteomes" id="UP000557739">
    <property type="component" value="Unassembled WGS sequence"/>
</dbReference>
<keyword evidence="2" id="KW-1185">Reference proteome</keyword>
<protein>
    <submittedName>
        <fullName evidence="1">Uncharacterized protein</fullName>
    </submittedName>
</protein>
<accession>A0A7W9ARL3</accession>
<dbReference type="AlphaFoldDB" id="A0A7W9ARL3"/>